<accession>A0A168RKS3</accession>
<proteinExistence type="predicted"/>
<dbReference type="InterPro" id="IPR030941">
    <property type="entry name" value="Predic_Ig_block"/>
</dbReference>
<feature type="domain" description="Mycoplasma immunoglobulin binding protein M2" evidence="4">
    <location>
        <begin position="970"/>
        <end position="1128"/>
    </location>
</feature>
<dbReference type="NCBIfam" id="TIGR04524">
    <property type="entry name" value="mycoplas_M_dom"/>
    <property type="match status" value="1"/>
</dbReference>
<protein>
    <recommendedName>
        <fullName evidence="7">Immunoglobulin-blocking virulence protein</fullName>
    </recommendedName>
</protein>
<dbReference type="Proteomes" id="UP000076983">
    <property type="component" value="Unassembled WGS sequence"/>
</dbReference>
<dbReference type="Pfam" id="PF26364">
    <property type="entry name" value="MIB_M2"/>
    <property type="match status" value="1"/>
</dbReference>
<comment type="caution">
    <text evidence="5">The sequence shown here is derived from an EMBL/GenBank/DDBJ whole genome shotgun (WGS) entry which is preliminary data.</text>
</comment>
<dbReference type="EMBL" id="LVLH01000020">
    <property type="protein sequence ID" value="OAB49073.1"/>
    <property type="molecule type" value="Genomic_DNA"/>
</dbReference>
<evidence type="ECO:0000313" key="5">
    <source>
        <dbReference type="EMBL" id="OAB49073.1"/>
    </source>
</evidence>
<dbReference type="PATRIC" id="fig|29557.3.peg.99"/>
<feature type="region of interest" description="Disordered" evidence="1">
    <location>
        <begin position="761"/>
        <end position="780"/>
    </location>
</feature>
<gene>
    <name evidence="5" type="ORF">MGALLINA_01080</name>
</gene>
<dbReference type="AlphaFoldDB" id="A0A168RKS3"/>
<evidence type="ECO:0008006" key="7">
    <source>
        <dbReference type="Google" id="ProtNLM"/>
    </source>
</evidence>
<reference evidence="5 6" key="1">
    <citation type="submission" date="2016-03" db="EMBL/GenBank/DDBJ databases">
        <title>Genome sequence of Mycoplasma gallinarum strain Mgn_IPT.</title>
        <authorList>
            <person name="Yacoub E."/>
            <person name="Sirand-Pugnet P."/>
            <person name="Barre A."/>
            <person name="Maurier F."/>
            <person name="Blanchard A."/>
            <person name="Ben Abdelmoumen B.M."/>
        </authorList>
    </citation>
    <scope>NUCLEOTIDE SEQUENCE [LARGE SCALE GENOMIC DNA]</scope>
    <source>
        <strain evidence="5 6">Mgn_IPT</strain>
    </source>
</reference>
<evidence type="ECO:0000259" key="4">
    <source>
        <dbReference type="Pfam" id="PF26364"/>
    </source>
</evidence>
<evidence type="ECO:0000313" key="6">
    <source>
        <dbReference type="Proteomes" id="UP000076983"/>
    </source>
</evidence>
<sequence>MTRARKIKIFKTTLLLSGALVSTASLVSAVYFSRKKSEIEKYNTLSEKNVTPAITNKTNIIVVKDYDSLTDNPLEEIITTIKFVFEDQEIKREEIVLEEDETTKILDAENEIPKGFELDPKFHDANKEIILEYGKVNVIHIRPIKIVPITKIQFKANNENVGGELSFQVENLDEIKVNSYIPEGYKLIDNYEINLKIGETNIIPIEKIKVIVATKLTYKLINDSVIFTKDFKSVENTEFNATEYIPSGYEWDDSKGSQTLENLKAGKEYIFYIRKTIVTYNTKITYTYKNSELTSHTFTTQGSRSISKEEISQYIPNSYQLASTFDINSIRIGQENSIELVKSPVETKIIFKLNDKNGQTIYEKTFSTSPEEQITYKNLIPSGYVLSETAQQPTNEDNLQAGKTYTFFLREKIKTIFTTLVITANNKEVTRKVLISEEDEKITIEDISNSLPRGYKLDSNYQISTLKIGEVNTINVIKITIKHRTRLIYQTADGIVMTDATIPTVDDQEININLYMPTGYKLKSGEKPTIIVDDTTGKNIIKIERKEDDKPKPIVVEPDTPDPEPDPNPTRPVGKNLTAAEIRKIIYDGGSTVNASSRRYSKPSTLPTVEKAVISEAKKTEIRNQIKKLQEIAERVIKKPGTFTASDFEGIFPYKQPDVMEKFVKLMNGTPKREIGYADAYGTRDMTAEEIAIAFRDALKVAAASAEREMAEGRVIRWPSNIGEFVPTWGYDSKYNNPTLVSYIKANEKLAFPIADREYPRNGADQSKGKYPGWTDQDISSTYRIPGGKPSYGQTSNGRDFIDGGGIAVREYTPNSDNSLGQEKGKQKVAFMDASNPNAVNNIIQFLRSNRDISGLFIKNIGLKDENQDISNILKQIPSSIDKLTLIYDTEKMIGISALKNLRLKQAELLTTLPNTDDNIGDGNLSIYKFGWGIDPIAFKNTEFVPYDFQMTRGWDNYKSNIVYTGPIQFNVIRPDKGSTLDDIKTGFDMVLRTKKDWRVFNGQFGDQGYPIKIDLSLTKFNSLKGINLGEYYFRVLKLPSKRSTFTFNIADLGASQFSKILADWGPTAKPMIVFGDLQTSKIHLKGTAQDFSGKWNKELQGFLTGVLNNQQAREIIVDDNNVKQIITGSPGWKSEFKISIASDNNGGLNFE</sequence>
<keyword evidence="2" id="KW-0732">Signal</keyword>
<evidence type="ECO:0000259" key="3">
    <source>
        <dbReference type="Pfam" id="PF26360"/>
    </source>
</evidence>
<dbReference type="InterPro" id="IPR030942">
    <property type="entry name" value="Mycoplas_M_dom"/>
</dbReference>
<evidence type="ECO:0000256" key="2">
    <source>
        <dbReference type="SAM" id="SignalP"/>
    </source>
</evidence>
<feature type="region of interest" description="Disordered" evidence="1">
    <location>
        <begin position="546"/>
        <end position="574"/>
    </location>
</feature>
<dbReference type="OrthoDB" id="400621at2"/>
<evidence type="ECO:0000256" key="1">
    <source>
        <dbReference type="SAM" id="MobiDB-lite"/>
    </source>
</evidence>
<dbReference type="NCBIfam" id="TIGR04526">
    <property type="entry name" value="predic_Ig_block"/>
    <property type="match status" value="1"/>
</dbReference>
<keyword evidence="6" id="KW-1185">Reference proteome</keyword>
<feature type="signal peptide" evidence="2">
    <location>
        <begin position="1"/>
        <end position="29"/>
    </location>
</feature>
<name>A0A168RKS3_9BACT</name>
<dbReference type="RefSeq" id="WP_063625905.1">
    <property type="nucleotide sequence ID" value="NZ_LVLH01000020.1"/>
</dbReference>
<dbReference type="InterPro" id="IPR058860">
    <property type="entry name" value="MIB_M2"/>
</dbReference>
<feature type="chain" id="PRO_5007900059" description="Immunoglobulin-blocking virulence protein" evidence="2">
    <location>
        <begin position="30"/>
        <end position="1152"/>
    </location>
</feature>
<dbReference type="Pfam" id="PF26360">
    <property type="entry name" value="MIB_M1"/>
    <property type="match status" value="1"/>
</dbReference>
<dbReference type="STRING" id="29557.MGALLINA_01080"/>
<feature type="domain" description="IgG-blocking virulence" evidence="3">
    <location>
        <begin position="747"/>
        <end position="951"/>
    </location>
</feature>
<organism evidence="5 6">
    <name type="scientific">Mycoplasmopsis gallinarum</name>
    <dbReference type="NCBI Taxonomy" id="29557"/>
    <lineage>
        <taxon>Bacteria</taxon>
        <taxon>Bacillati</taxon>
        <taxon>Mycoplasmatota</taxon>
        <taxon>Mycoplasmoidales</taxon>
        <taxon>Metamycoplasmataceae</taxon>
        <taxon>Mycoplasmopsis</taxon>
    </lineage>
</organism>